<keyword evidence="3" id="KW-1185">Reference proteome</keyword>
<evidence type="ECO:0000259" key="1">
    <source>
        <dbReference type="Pfam" id="PF01814"/>
    </source>
</evidence>
<dbReference type="Gene3D" id="1.20.120.520">
    <property type="entry name" value="nmb1532 protein domain like"/>
    <property type="match status" value="1"/>
</dbReference>
<evidence type="ECO:0000313" key="2">
    <source>
        <dbReference type="EMBL" id="PMD47859.1"/>
    </source>
</evidence>
<organism evidence="2 3">
    <name type="scientific">Hyaloscypha variabilis (strain UAMH 11265 / GT02V1 / F)</name>
    <name type="common">Meliniomyces variabilis</name>
    <dbReference type="NCBI Taxonomy" id="1149755"/>
    <lineage>
        <taxon>Eukaryota</taxon>
        <taxon>Fungi</taxon>
        <taxon>Dikarya</taxon>
        <taxon>Ascomycota</taxon>
        <taxon>Pezizomycotina</taxon>
        <taxon>Leotiomycetes</taxon>
        <taxon>Helotiales</taxon>
        <taxon>Hyaloscyphaceae</taxon>
        <taxon>Hyaloscypha</taxon>
        <taxon>Hyaloscypha variabilis</taxon>
    </lineage>
</organism>
<dbReference type="InterPro" id="IPR012312">
    <property type="entry name" value="Hemerythrin-like"/>
</dbReference>
<evidence type="ECO:0000313" key="3">
    <source>
        <dbReference type="Proteomes" id="UP000235786"/>
    </source>
</evidence>
<gene>
    <name evidence="2" type="ORF">L207DRAFT_479205</name>
</gene>
<dbReference type="EMBL" id="KZ613938">
    <property type="protein sequence ID" value="PMD47859.1"/>
    <property type="molecule type" value="Genomic_DNA"/>
</dbReference>
<dbReference type="STRING" id="1149755.A0A2J6SAR3"/>
<feature type="domain" description="Hemerythrin-like" evidence="1">
    <location>
        <begin position="35"/>
        <end position="150"/>
    </location>
</feature>
<dbReference type="Pfam" id="PF01814">
    <property type="entry name" value="Hemerythrin"/>
    <property type="match status" value="1"/>
</dbReference>
<dbReference type="PANTHER" id="PTHR38048">
    <property type="entry name" value="EXPRESSED PROTEIN"/>
    <property type="match status" value="1"/>
</dbReference>
<sequence length="246" mass="28305">MTKPWADQPFALIPPPTDAKVSKETLAIASGMAFAHNLIFRTLNAITLQYAQLTKPTDIADFLIYCQCFHEMVHSHHHHEETRFFPAIEAYSGVKGIMDTSLAQHLAFEEGLKKFGEYVYGVKVEEWDASVFKEKFDGFTGALVSHLREEIPTLLALDKYGGEKLKKAWRDMEKEIVKGPLDMYRVLPVGLGSIDNTYSKERAPFPWFIPYLVYYWFMRKHKGSWRFSPCTVFGQPKELPFAVEEK</sequence>
<dbReference type="PANTHER" id="PTHR38048:SF2">
    <property type="entry name" value="HEMERYTHRIN-LIKE DOMAIN-CONTAINING PROTEIN"/>
    <property type="match status" value="1"/>
</dbReference>
<name>A0A2J6SAR3_HYAVF</name>
<proteinExistence type="predicted"/>
<dbReference type="AlphaFoldDB" id="A0A2J6SAR3"/>
<accession>A0A2J6SAR3</accession>
<protein>
    <submittedName>
        <fullName evidence="2">Hemerythrin HHE cation binding domain-containing protein</fullName>
    </submittedName>
</protein>
<dbReference type="InterPro" id="IPR053206">
    <property type="entry name" value="Dimeric_xanthone_biosynth"/>
</dbReference>
<dbReference type="Proteomes" id="UP000235786">
    <property type="component" value="Unassembled WGS sequence"/>
</dbReference>
<reference evidence="2 3" key="1">
    <citation type="submission" date="2016-04" db="EMBL/GenBank/DDBJ databases">
        <title>A degradative enzymes factory behind the ericoid mycorrhizal symbiosis.</title>
        <authorList>
            <consortium name="DOE Joint Genome Institute"/>
            <person name="Martino E."/>
            <person name="Morin E."/>
            <person name="Grelet G."/>
            <person name="Kuo A."/>
            <person name="Kohler A."/>
            <person name="Daghino S."/>
            <person name="Barry K."/>
            <person name="Choi C."/>
            <person name="Cichocki N."/>
            <person name="Clum A."/>
            <person name="Copeland A."/>
            <person name="Hainaut M."/>
            <person name="Haridas S."/>
            <person name="Labutti K."/>
            <person name="Lindquist E."/>
            <person name="Lipzen A."/>
            <person name="Khouja H.-R."/>
            <person name="Murat C."/>
            <person name="Ohm R."/>
            <person name="Olson A."/>
            <person name="Spatafora J."/>
            <person name="Veneault-Fourrey C."/>
            <person name="Henrissat B."/>
            <person name="Grigoriev I."/>
            <person name="Martin F."/>
            <person name="Perotto S."/>
        </authorList>
    </citation>
    <scope>NUCLEOTIDE SEQUENCE [LARGE SCALE GENOMIC DNA]</scope>
    <source>
        <strain evidence="2 3">F</strain>
    </source>
</reference>
<dbReference type="OrthoDB" id="58416at2759"/>